<reference evidence="2 3" key="2">
    <citation type="journal article" date="2008" name="Nature">
        <title>The Phaeodactylum genome reveals the evolutionary history of diatom genomes.</title>
        <authorList>
            <person name="Bowler C."/>
            <person name="Allen A.E."/>
            <person name="Badger J.H."/>
            <person name="Grimwood J."/>
            <person name="Jabbari K."/>
            <person name="Kuo A."/>
            <person name="Maheswari U."/>
            <person name="Martens C."/>
            <person name="Maumus F."/>
            <person name="Otillar R.P."/>
            <person name="Rayko E."/>
            <person name="Salamov A."/>
            <person name="Vandepoele K."/>
            <person name="Beszteri B."/>
            <person name="Gruber A."/>
            <person name="Heijde M."/>
            <person name="Katinka M."/>
            <person name="Mock T."/>
            <person name="Valentin K."/>
            <person name="Verret F."/>
            <person name="Berges J.A."/>
            <person name="Brownlee C."/>
            <person name="Cadoret J.P."/>
            <person name="Chiovitti A."/>
            <person name="Choi C.J."/>
            <person name="Coesel S."/>
            <person name="De Martino A."/>
            <person name="Detter J.C."/>
            <person name="Durkin C."/>
            <person name="Falciatore A."/>
            <person name="Fournet J."/>
            <person name="Haruta M."/>
            <person name="Huysman M.J."/>
            <person name="Jenkins B.D."/>
            <person name="Jiroutova K."/>
            <person name="Jorgensen R.E."/>
            <person name="Joubert Y."/>
            <person name="Kaplan A."/>
            <person name="Kroger N."/>
            <person name="Kroth P.G."/>
            <person name="La Roche J."/>
            <person name="Lindquist E."/>
            <person name="Lommer M."/>
            <person name="Martin-Jezequel V."/>
            <person name="Lopez P.J."/>
            <person name="Lucas S."/>
            <person name="Mangogna M."/>
            <person name="McGinnis K."/>
            <person name="Medlin L.K."/>
            <person name="Montsant A."/>
            <person name="Oudot-Le Secq M.P."/>
            <person name="Napoli C."/>
            <person name="Obornik M."/>
            <person name="Parker M.S."/>
            <person name="Petit J.L."/>
            <person name="Porcel B.M."/>
            <person name="Poulsen N."/>
            <person name="Robison M."/>
            <person name="Rychlewski L."/>
            <person name="Rynearson T.A."/>
            <person name="Schmutz J."/>
            <person name="Shapiro H."/>
            <person name="Siaut M."/>
            <person name="Stanley M."/>
            <person name="Sussman M.R."/>
            <person name="Taylor A.R."/>
            <person name="Vardi A."/>
            <person name="von Dassow P."/>
            <person name="Vyverman W."/>
            <person name="Willis A."/>
            <person name="Wyrwicz L.S."/>
            <person name="Rokhsar D.S."/>
            <person name="Weissenbach J."/>
            <person name="Armbrust E.V."/>
            <person name="Green B.R."/>
            <person name="Van de Peer Y."/>
            <person name="Grigoriev I.V."/>
        </authorList>
    </citation>
    <scope>NUCLEOTIDE SEQUENCE [LARGE SCALE GENOMIC DNA]</scope>
    <source>
        <strain evidence="2 3">CCMP1335</strain>
    </source>
</reference>
<dbReference type="CDD" id="cd00054">
    <property type="entry name" value="EGF_CA"/>
    <property type="match status" value="1"/>
</dbReference>
<gene>
    <name evidence="2" type="ORF">THAPSDRAFT_6048</name>
</gene>
<keyword evidence="1" id="KW-1133">Transmembrane helix</keyword>
<evidence type="ECO:0000313" key="3">
    <source>
        <dbReference type="Proteomes" id="UP000001449"/>
    </source>
</evidence>
<dbReference type="PaxDb" id="35128-Thaps6048"/>
<evidence type="ECO:0008006" key="4">
    <source>
        <dbReference type="Google" id="ProtNLM"/>
    </source>
</evidence>
<evidence type="ECO:0000313" key="2">
    <source>
        <dbReference type="EMBL" id="EED91104.1"/>
    </source>
</evidence>
<dbReference type="HOGENOM" id="CLU_691701_0_0_1"/>
<dbReference type="GeneID" id="7448580"/>
<dbReference type="KEGG" id="tps:THAPSDRAFT_6048"/>
<dbReference type="AlphaFoldDB" id="B8C5E8"/>
<evidence type="ECO:0000256" key="1">
    <source>
        <dbReference type="SAM" id="Phobius"/>
    </source>
</evidence>
<organism evidence="2 3">
    <name type="scientific">Thalassiosira pseudonana</name>
    <name type="common">Marine diatom</name>
    <name type="synonym">Cyclotella nana</name>
    <dbReference type="NCBI Taxonomy" id="35128"/>
    <lineage>
        <taxon>Eukaryota</taxon>
        <taxon>Sar</taxon>
        <taxon>Stramenopiles</taxon>
        <taxon>Ochrophyta</taxon>
        <taxon>Bacillariophyta</taxon>
        <taxon>Coscinodiscophyceae</taxon>
        <taxon>Thalassiosirophycidae</taxon>
        <taxon>Thalassiosirales</taxon>
        <taxon>Thalassiosiraceae</taxon>
        <taxon>Thalassiosira</taxon>
    </lineage>
</organism>
<keyword evidence="1" id="KW-0812">Transmembrane</keyword>
<proteinExistence type="predicted"/>
<keyword evidence="3" id="KW-1185">Reference proteome</keyword>
<reference evidence="2 3" key="1">
    <citation type="journal article" date="2004" name="Science">
        <title>The genome of the diatom Thalassiosira pseudonana: ecology, evolution, and metabolism.</title>
        <authorList>
            <person name="Armbrust E.V."/>
            <person name="Berges J.A."/>
            <person name="Bowler C."/>
            <person name="Green B.R."/>
            <person name="Martinez D."/>
            <person name="Putnam N.H."/>
            <person name="Zhou S."/>
            <person name="Allen A.E."/>
            <person name="Apt K.E."/>
            <person name="Bechner M."/>
            <person name="Brzezinski M.A."/>
            <person name="Chaal B.K."/>
            <person name="Chiovitti A."/>
            <person name="Davis A.K."/>
            <person name="Demarest M.S."/>
            <person name="Detter J.C."/>
            <person name="Glavina T."/>
            <person name="Goodstein D."/>
            <person name="Hadi M.Z."/>
            <person name="Hellsten U."/>
            <person name="Hildebrand M."/>
            <person name="Jenkins B.D."/>
            <person name="Jurka J."/>
            <person name="Kapitonov V.V."/>
            <person name="Kroger N."/>
            <person name="Lau W.W."/>
            <person name="Lane T.W."/>
            <person name="Larimer F.W."/>
            <person name="Lippmeier J.C."/>
            <person name="Lucas S."/>
            <person name="Medina M."/>
            <person name="Montsant A."/>
            <person name="Obornik M."/>
            <person name="Parker M.S."/>
            <person name="Palenik B."/>
            <person name="Pazour G.J."/>
            <person name="Richardson P.M."/>
            <person name="Rynearson T.A."/>
            <person name="Saito M.A."/>
            <person name="Schwartz D.C."/>
            <person name="Thamatrakoln K."/>
            <person name="Valentin K."/>
            <person name="Vardi A."/>
            <person name="Wilkerson F.P."/>
            <person name="Rokhsar D.S."/>
        </authorList>
    </citation>
    <scope>NUCLEOTIDE SEQUENCE [LARGE SCALE GENOMIC DNA]</scope>
    <source>
        <strain evidence="2 3">CCMP1335</strain>
    </source>
</reference>
<accession>B8C5E8</accession>
<keyword evidence="1" id="KW-0472">Membrane</keyword>
<protein>
    <recommendedName>
        <fullName evidence="4">EGF-like domain-containing protein</fullName>
    </recommendedName>
</protein>
<name>B8C5E8_THAPS</name>
<dbReference type="Proteomes" id="UP000001449">
    <property type="component" value="Chromosome 6"/>
</dbReference>
<sequence length="399" mass="45653">MFGARLFLATNEDTRIIITRRDHCFAKSTPIKFVYLINLVIVYAGLIFVTVQQKHGTLMCQSIEVTFDNTMWEGAWYTPDHETYQTRNLEYAFFNGVYRFDGFFGGLPRYVEQNKRGRWVFRHKNIIKNKSTKFQDDEECMWLARSQETVEFDLTSVNSGWKFWTGTIEAGTIEMECSECQRDSDCHWQGVCIDKACQCDKAQGFTGMHCSHEPACSKLRDDYGNGFDLAKLEDTTFVSYERNIYFQTVRGNNSESWDMGWGQKPNNGKDNVGDKSDGDFFGNYSSSKTLALVYSGNRWFGVPQNTSTDVFWKFNEEFHSFWSEFFSESGFILSEITEESSPIGVDFSRVIMTSVTKGNEYGPYGRLKPMAVFPGDGFFHCAVAKDEAAVSTSAVADNY</sequence>
<dbReference type="EMBL" id="CM000643">
    <property type="protein sequence ID" value="EED91104.1"/>
    <property type="molecule type" value="Genomic_DNA"/>
</dbReference>
<feature type="transmembrane region" description="Helical" evidence="1">
    <location>
        <begin position="33"/>
        <end position="51"/>
    </location>
</feature>
<dbReference type="RefSeq" id="XP_002290997.1">
    <property type="nucleotide sequence ID" value="XM_002290961.1"/>
</dbReference>
<dbReference type="InParanoid" id="B8C5E8"/>